<dbReference type="Pfam" id="PF00010">
    <property type="entry name" value="HLH"/>
    <property type="match status" value="1"/>
</dbReference>
<reference evidence="2" key="1">
    <citation type="journal article" date="2020" name="bioRxiv">
        <title>Chromosome-level reference genome of the European wasp spider Argiope bruennichi: a resource for studies on range expansion and evolutionary adaptation.</title>
        <authorList>
            <person name="Sheffer M.M."/>
            <person name="Hoppe A."/>
            <person name="Krehenwinkel H."/>
            <person name="Uhl G."/>
            <person name="Kuss A.W."/>
            <person name="Jensen L."/>
            <person name="Jensen C."/>
            <person name="Gillespie R.G."/>
            <person name="Hoff K.J."/>
            <person name="Prost S."/>
        </authorList>
    </citation>
    <scope>NUCLEOTIDE SEQUENCE</scope>
</reference>
<reference evidence="2" key="2">
    <citation type="submission" date="2020-06" db="EMBL/GenBank/DDBJ databases">
        <authorList>
            <person name="Sheffer M."/>
        </authorList>
    </citation>
    <scope>NUCLEOTIDE SEQUENCE</scope>
</reference>
<dbReference type="Proteomes" id="UP000807504">
    <property type="component" value="Unassembled WGS sequence"/>
</dbReference>
<evidence type="ECO:0000313" key="2">
    <source>
        <dbReference type="EMBL" id="KAF8767461.1"/>
    </source>
</evidence>
<organism evidence="2 3">
    <name type="scientific">Argiope bruennichi</name>
    <name type="common">Wasp spider</name>
    <name type="synonym">Aranea bruennichi</name>
    <dbReference type="NCBI Taxonomy" id="94029"/>
    <lineage>
        <taxon>Eukaryota</taxon>
        <taxon>Metazoa</taxon>
        <taxon>Ecdysozoa</taxon>
        <taxon>Arthropoda</taxon>
        <taxon>Chelicerata</taxon>
        <taxon>Arachnida</taxon>
        <taxon>Araneae</taxon>
        <taxon>Araneomorphae</taxon>
        <taxon>Entelegynae</taxon>
        <taxon>Araneoidea</taxon>
        <taxon>Araneidae</taxon>
        <taxon>Argiope</taxon>
    </lineage>
</organism>
<evidence type="ECO:0000259" key="1">
    <source>
        <dbReference type="PROSITE" id="PS50888"/>
    </source>
</evidence>
<dbReference type="Gene3D" id="4.10.280.10">
    <property type="entry name" value="Helix-loop-helix DNA-binding domain"/>
    <property type="match status" value="1"/>
</dbReference>
<name>A0A8T0EAI2_ARGBR</name>
<sequence>MAAMTMDLTAHLNSANCVTADLQIPMGPEFDETFHISSVDLFSLIEEDHEAFKASHSHPWEEIRNSDEDDSCKPDVKEFAAPFYTSGRVDMGQYLTKPQFGLGQFCFVYDDPLYLPEPHSIMVNPRDCTLTDPFLHPNSSQKLMPTEPQVLPKPYHPSQDHDYFSMKEDEVKNDTEKRESFCEEDPDVEVWEIENFLDSQALPAPVPEQLPVYRPFRKETRRSSARTAEIRRREQARKISNAVHAVLKTGRVRSTRQFKNIKPKNSVETTPSQSDIEEFYSQPVRQTYSRTTKKKTCKGRIDHSESERHRREVLRRNFSSLCDLIPNEYLRGDKVSSQISKQKILNGAKSYITAVHSAKSSYKTQYHQNSLLRERWQKVQAKLLKSLKRQK</sequence>
<evidence type="ECO:0000313" key="3">
    <source>
        <dbReference type="Proteomes" id="UP000807504"/>
    </source>
</evidence>
<feature type="domain" description="BHLH" evidence="1">
    <location>
        <begin position="298"/>
        <end position="355"/>
    </location>
</feature>
<proteinExistence type="predicted"/>
<dbReference type="InterPro" id="IPR036638">
    <property type="entry name" value="HLH_DNA-bd_sf"/>
</dbReference>
<dbReference type="SUPFAM" id="SSF47459">
    <property type="entry name" value="HLH, helix-loop-helix DNA-binding domain"/>
    <property type="match status" value="1"/>
</dbReference>
<dbReference type="InterPro" id="IPR011598">
    <property type="entry name" value="bHLH_dom"/>
</dbReference>
<dbReference type="GO" id="GO:0046983">
    <property type="term" value="F:protein dimerization activity"/>
    <property type="evidence" value="ECO:0007669"/>
    <property type="project" value="InterPro"/>
</dbReference>
<dbReference type="AlphaFoldDB" id="A0A8T0EAI2"/>
<dbReference type="PROSITE" id="PS50888">
    <property type="entry name" value="BHLH"/>
    <property type="match status" value="1"/>
</dbReference>
<protein>
    <recommendedName>
        <fullName evidence="1">BHLH domain-containing protein</fullName>
    </recommendedName>
</protein>
<gene>
    <name evidence="2" type="ORF">HNY73_020421</name>
</gene>
<dbReference type="EMBL" id="JABXBU010002230">
    <property type="protein sequence ID" value="KAF8767461.1"/>
    <property type="molecule type" value="Genomic_DNA"/>
</dbReference>
<comment type="caution">
    <text evidence="2">The sequence shown here is derived from an EMBL/GenBank/DDBJ whole genome shotgun (WGS) entry which is preliminary data.</text>
</comment>
<accession>A0A8T0EAI2</accession>
<keyword evidence="3" id="KW-1185">Reference proteome</keyword>